<dbReference type="PANTHER" id="PTHR38471">
    <property type="entry name" value="FOUR HELIX BUNDLE PROTEIN"/>
    <property type="match status" value="1"/>
</dbReference>
<dbReference type="PANTHER" id="PTHR38471:SF2">
    <property type="entry name" value="FOUR HELIX BUNDLE PROTEIN"/>
    <property type="match status" value="1"/>
</dbReference>
<reference evidence="1 2" key="1">
    <citation type="submission" date="2018-08" db="EMBL/GenBank/DDBJ databases">
        <title>A genome reference for cultivated species of the human gut microbiota.</title>
        <authorList>
            <person name="Zou Y."/>
            <person name="Xue W."/>
            <person name="Luo G."/>
        </authorList>
    </citation>
    <scope>NUCLEOTIDE SEQUENCE [LARGE SCALE GENOMIC DNA]</scope>
    <source>
        <strain evidence="1 2">AF42-9</strain>
    </source>
</reference>
<comment type="caution">
    <text evidence="1">The sequence shown here is derived from an EMBL/GenBank/DDBJ whole genome shotgun (WGS) entry which is preliminary data.</text>
</comment>
<dbReference type="AlphaFoldDB" id="A0A3R6IW13"/>
<name>A0A3R6IW13_9BACT</name>
<gene>
    <name evidence="1" type="ORF">DW060_01990</name>
</gene>
<dbReference type="RefSeq" id="WP_118354615.1">
    <property type="nucleotide sequence ID" value="NZ_CATXAQ010000005.1"/>
</dbReference>
<dbReference type="OrthoDB" id="285993at2"/>
<dbReference type="SUPFAM" id="SSF158446">
    <property type="entry name" value="IVS-encoded protein-like"/>
    <property type="match status" value="1"/>
</dbReference>
<protein>
    <submittedName>
        <fullName evidence="1">Four helix bundle protein</fullName>
    </submittedName>
</protein>
<dbReference type="Pfam" id="PF05635">
    <property type="entry name" value="23S_rRNA_IVP"/>
    <property type="match status" value="1"/>
</dbReference>
<dbReference type="Proteomes" id="UP000286598">
    <property type="component" value="Unassembled WGS sequence"/>
</dbReference>
<dbReference type="NCBIfam" id="TIGR02436">
    <property type="entry name" value="four helix bundle protein"/>
    <property type="match status" value="1"/>
</dbReference>
<dbReference type="EMBL" id="QRNO01000005">
    <property type="protein sequence ID" value="RHK52494.1"/>
    <property type="molecule type" value="Genomic_DNA"/>
</dbReference>
<sequence>MEQNVIEIKSKAFAIRIIRMYKWLTENKREYVLGKQCLRSGTSIGANIREGLHSQSKAEFLAKLQISIKEANETLYWLELLYETDYITKEMYNSIYPECVELAKLLTSIIKTTKANHKL</sequence>
<proteinExistence type="predicted"/>
<evidence type="ECO:0000313" key="1">
    <source>
        <dbReference type="EMBL" id="RHK52494.1"/>
    </source>
</evidence>
<dbReference type="InterPro" id="IPR012657">
    <property type="entry name" value="23S_rRNA-intervening_sequence"/>
</dbReference>
<keyword evidence="2" id="KW-1185">Reference proteome</keyword>
<dbReference type="PIRSF" id="PIRSF035652">
    <property type="entry name" value="CHP02436"/>
    <property type="match status" value="1"/>
</dbReference>
<dbReference type="Gene3D" id="1.20.1440.60">
    <property type="entry name" value="23S rRNA-intervening sequence"/>
    <property type="match status" value="1"/>
</dbReference>
<evidence type="ECO:0000313" key="2">
    <source>
        <dbReference type="Proteomes" id="UP000286598"/>
    </source>
</evidence>
<dbReference type="InterPro" id="IPR036583">
    <property type="entry name" value="23S_rRNA_IVS_sf"/>
</dbReference>
<organism evidence="1 2">
    <name type="scientific">Leyella stercorea</name>
    <dbReference type="NCBI Taxonomy" id="363265"/>
    <lineage>
        <taxon>Bacteria</taxon>
        <taxon>Pseudomonadati</taxon>
        <taxon>Bacteroidota</taxon>
        <taxon>Bacteroidia</taxon>
        <taxon>Bacteroidales</taxon>
        <taxon>Prevotellaceae</taxon>
        <taxon>Leyella</taxon>
    </lineage>
</organism>
<accession>A0A3R6IW13</accession>